<feature type="compositionally biased region" description="Basic and acidic residues" evidence="1">
    <location>
        <begin position="347"/>
        <end position="360"/>
    </location>
</feature>
<feature type="region of interest" description="Disordered" evidence="1">
    <location>
        <begin position="834"/>
        <end position="860"/>
    </location>
</feature>
<gene>
    <name evidence="3" type="primary">LOC110974639</name>
</gene>
<evidence type="ECO:0000313" key="3">
    <source>
        <dbReference type="RefSeq" id="XP_022082134.1"/>
    </source>
</evidence>
<accession>A0A8B7XMT4</accession>
<dbReference type="KEGG" id="aplc:110974639"/>
<feature type="compositionally biased region" description="Low complexity" evidence="1">
    <location>
        <begin position="901"/>
        <end position="916"/>
    </location>
</feature>
<feature type="compositionally biased region" description="Basic and acidic residues" evidence="1">
    <location>
        <begin position="482"/>
        <end position="501"/>
    </location>
</feature>
<name>A0A8B7XMT4_ACAPL</name>
<evidence type="ECO:0000256" key="1">
    <source>
        <dbReference type="SAM" id="MobiDB-lite"/>
    </source>
</evidence>
<reference evidence="3" key="1">
    <citation type="submission" date="2025-08" db="UniProtKB">
        <authorList>
            <consortium name="RefSeq"/>
        </authorList>
    </citation>
    <scope>IDENTIFICATION</scope>
</reference>
<feature type="compositionally biased region" description="Basic and acidic residues" evidence="1">
    <location>
        <begin position="370"/>
        <end position="379"/>
    </location>
</feature>
<dbReference type="RefSeq" id="XP_022082134.1">
    <property type="nucleotide sequence ID" value="XM_022226442.1"/>
</dbReference>
<dbReference type="OrthoDB" id="10527625at2759"/>
<dbReference type="AlphaFoldDB" id="A0A8B7XMT4"/>
<feature type="region of interest" description="Disordered" evidence="1">
    <location>
        <begin position="319"/>
        <end position="381"/>
    </location>
</feature>
<dbReference type="OMA" id="KGEANEH"/>
<feature type="compositionally biased region" description="Low complexity" evidence="1">
    <location>
        <begin position="834"/>
        <end position="843"/>
    </location>
</feature>
<sequence length="916" mass="103131">MPKVSNLLRNGFHHQRSRYHRAWSTPTGIGDDLYHRSPPTATVHDTRVWKTVMDHLDIHSDILHRQRRDTDKRFVMTTIDDIMAEVTDALDRATTTLAEGSIHLKHSSPDLVRCKMADGIPEELLFSLEDEGEMTIDISPGSSNDSSTLKGSSSVTSSDTLVAPCDGTEEWGMDGYKSEILSPPMDCEKLQGKGSPGRGDSGSDGRAENQESQRGTWRDAICFRQYHRYRLNHPKMSWRRAHESLRRRRIWNSRGRYGRDSRLWSPQLNVSWTSIEEEIKKQGLLSSPLNLTTLVSPVYLPMAVDTTNEEETAKDVAKRLQKTDRKSFDVHKTQDRKQGKEIVIPNDRNHKSASQDKQGKQENSALKVKLPSESHHTKDSSTISAACQVGGKRHKNQGNNAAKQTSKNVRCINASAKENVAEANAKLASLMEQYVKAEPFVPKSKPLPKASDSACRRGKDTTITTKIGGKESISRNQNVAQKKRDVLAKEKRTEGKEKDCLKPVQENNEGELRVPKERRGTPKPPNQKAETFRSEQHPIPVIEQGVVHHRHQSPPRTQQTTEGNNRNTGPTVDGDIQATCDNSEKLSSLPDKELSGRLLVVPHPGGQQEVGSAFHTHQMPHQQASGPPLRQEQVMSSIEAGYGRGGAPPGIPAPALWHPRPGTAAAVSAFRHRHPGPGIPPQIPNQVPYINLPLANWTTNRFPNPQHPRQHHPMQGMPNHVQQPFVNGRHPPDQVLPMMHPQQAFVNGRQQEPMPAKQPEQSFGNNQQQGQLQMMQLQQSFLNGRQQDQITQQPFVTGNQQDQIPMMQPAAHGQPQPIVMLEDPCILFAQRNQFPQNGQNNNNTRIRCQPRPQESTNQPQLSLQNAHQLNLQGQHYHRNTQQPFPNIQYQQASNHYSHASQLQQQQHYQQQHQQQH</sequence>
<protein>
    <submittedName>
        <fullName evidence="3">Uncharacterized protein LOC110974639 isoform X1</fullName>
    </submittedName>
</protein>
<dbReference type="GeneID" id="110974639"/>
<feature type="compositionally biased region" description="Basic and acidic residues" evidence="1">
    <location>
        <begin position="510"/>
        <end position="520"/>
    </location>
</feature>
<feature type="compositionally biased region" description="Basic and acidic residues" evidence="1">
    <location>
        <begin position="319"/>
        <end position="340"/>
    </location>
</feature>
<feature type="compositionally biased region" description="Basic and acidic residues" evidence="1">
    <location>
        <begin position="201"/>
        <end position="211"/>
    </location>
</feature>
<feature type="region of interest" description="Disordered" evidence="1">
    <location>
        <begin position="469"/>
        <end position="578"/>
    </location>
</feature>
<dbReference type="Proteomes" id="UP000694845">
    <property type="component" value="Unplaced"/>
</dbReference>
<evidence type="ECO:0000313" key="2">
    <source>
        <dbReference type="Proteomes" id="UP000694845"/>
    </source>
</evidence>
<organism evidence="2 3">
    <name type="scientific">Acanthaster planci</name>
    <name type="common">Crown-of-thorns starfish</name>
    <dbReference type="NCBI Taxonomy" id="133434"/>
    <lineage>
        <taxon>Eukaryota</taxon>
        <taxon>Metazoa</taxon>
        <taxon>Echinodermata</taxon>
        <taxon>Eleutherozoa</taxon>
        <taxon>Asterozoa</taxon>
        <taxon>Asteroidea</taxon>
        <taxon>Valvatacea</taxon>
        <taxon>Valvatida</taxon>
        <taxon>Acanthasteridae</taxon>
        <taxon>Acanthaster</taxon>
    </lineage>
</organism>
<feature type="compositionally biased region" description="Polar residues" evidence="1">
    <location>
        <begin position="554"/>
        <end position="570"/>
    </location>
</feature>
<keyword evidence="2" id="KW-1185">Reference proteome</keyword>
<feature type="compositionally biased region" description="Low complexity" evidence="1">
    <location>
        <begin position="145"/>
        <end position="162"/>
    </location>
</feature>
<feature type="region of interest" description="Disordered" evidence="1">
    <location>
        <begin position="892"/>
        <end position="916"/>
    </location>
</feature>
<proteinExistence type="predicted"/>
<feature type="region of interest" description="Disordered" evidence="1">
    <location>
        <begin position="135"/>
        <end position="214"/>
    </location>
</feature>